<accession>A0ABT6WLX5</accession>
<feature type="domain" description="Hint" evidence="2">
    <location>
        <begin position="2046"/>
        <end position="2141"/>
    </location>
</feature>
<gene>
    <name evidence="3" type="ORF">QLQ12_19060</name>
</gene>
<evidence type="ECO:0000259" key="2">
    <source>
        <dbReference type="SMART" id="SM00306"/>
    </source>
</evidence>
<feature type="region of interest" description="Disordered" evidence="1">
    <location>
        <begin position="11"/>
        <end position="44"/>
    </location>
</feature>
<proteinExistence type="predicted"/>
<dbReference type="PROSITE" id="PS00018">
    <property type="entry name" value="EF_HAND_1"/>
    <property type="match status" value="1"/>
</dbReference>
<dbReference type="Gene3D" id="2.170.16.10">
    <property type="entry name" value="Hedgehog/Intein (Hint) domain"/>
    <property type="match status" value="1"/>
</dbReference>
<dbReference type="InterPro" id="IPR031325">
    <property type="entry name" value="RHS_repeat"/>
</dbReference>
<dbReference type="Proteomes" id="UP001241758">
    <property type="component" value="Unassembled WGS sequence"/>
</dbReference>
<dbReference type="NCBIfam" id="TIGR01443">
    <property type="entry name" value="intein_Cterm"/>
    <property type="match status" value="1"/>
</dbReference>
<dbReference type="Gene3D" id="2.180.10.10">
    <property type="entry name" value="RHS repeat-associated core"/>
    <property type="match status" value="1"/>
</dbReference>
<dbReference type="PANTHER" id="PTHR32305">
    <property type="match status" value="1"/>
</dbReference>
<protein>
    <submittedName>
        <fullName evidence="3">RHS repeat-associated core domain-containing protein</fullName>
    </submittedName>
</protein>
<keyword evidence="4" id="KW-1185">Reference proteome</keyword>
<dbReference type="InterPro" id="IPR050708">
    <property type="entry name" value="T6SS_VgrG/RHS"/>
</dbReference>
<organism evidence="3 4">
    <name type="scientific">Actinoplanes sandaracinus</name>
    <dbReference type="NCBI Taxonomy" id="3045177"/>
    <lineage>
        <taxon>Bacteria</taxon>
        <taxon>Bacillati</taxon>
        <taxon>Actinomycetota</taxon>
        <taxon>Actinomycetes</taxon>
        <taxon>Micromonosporales</taxon>
        <taxon>Micromonosporaceae</taxon>
        <taxon>Actinoplanes</taxon>
    </lineage>
</organism>
<dbReference type="NCBIfam" id="TIGR03696">
    <property type="entry name" value="Rhs_assc_core"/>
    <property type="match status" value="1"/>
</dbReference>
<dbReference type="InterPro" id="IPR006141">
    <property type="entry name" value="Intein_N"/>
</dbReference>
<evidence type="ECO:0000313" key="4">
    <source>
        <dbReference type="Proteomes" id="UP001241758"/>
    </source>
</evidence>
<reference evidence="3 4" key="1">
    <citation type="submission" date="2023-05" db="EMBL/GenBank/DDBJ databases">
        <title>Actinoplanes sp. NEAU-A12 genome sequencing.</title>
        <authorList>
            <person name="Wang Z.-S."/>
        </authorList>
    </citation>
    <scope>NUCLEOTIDE SEQUENCE [LARGE SCALE GENOMIC DNA]</scope>
    <source>
        <strain evidence="3 4">NEAU-A12</strain>
    </source>
</reference>
<dbReference type="Pfam" id="PF07591">
    <property type="entry name" value="PT-HINT"/>
    <property type="match status" value="1"/>
</dbReference>
<dbReference type="InterPro" id="IPR018247">
    <property type="entry name" value="EF_Hand_1_Ca_BS"/>
</dbReference>
<name>A0ABT6WLX5_9ACTN</name>
<dbReference type="Pfam" id="PF05593">
    <property type="entry name" value="RHS_repeat"/>
    <property type="match status" value="1"/>
</dbReference>
<dbReference type="SMART" id="SM00306">
    <property type="entry name" value="HintN"/>
    <property type="match status" value="1"/>
</dbReference>
<dbReference type="CDD" id="cd00081">
    <property type="entry name" value="Hint"/>
    <property type="match status" value="1"/>
</dbReference>
<feature type="region of interest" description="Disordered" evidence="1">
    <location>
        <begin position="366"/>
        <end position="389"/>
    </location>
</feature>
<dbReference type="InterPro" id="IPR036844">
    <property type="entry name" value="Hint_dom_sf"/>
</dbReference>
<dbReference type="PANTHER" id="PTHR32305:SF17">
    <property type="entry name" value="TRNA NUCLEASE WAPA"/>
    <property type="match status" value="1"/>
</dbReference>
<dbReference type="InterPro" id="IPR022385">
    <property type="entry name" value="Rhs_assc_core"/>
</dbReference>
<evidence type="ECO:0000256" key="1">
    <source>
        <dbReference type="SAM" id="MobiDB-lite"/>
    </source>
</evidence>
<evidence type="ECO:0000313" key="3">
    <source>
        <dbReference type="EMBL" id="MDI6100713.1"/>
    </source>
</evidence>
<dbReference type="InterPro" id="IPR030934">
    <property type="entry name" value="Intein_C"/>
</dbReference>
<dbReference type="EMBL" id="JASCTH010000011">
    <property type="protein sequence ID" value="MDI6100713.1"/>
    <property type="molecule type" value="Genomic_DNA"/>
</dbReference>
<feature type="region of interest" description="Disordered" evidence="1">
    <location>
        <begin position="1904"/>
        <end position="1924"/>
    </location>
</feature>
<feature type="region of interest" description="Disordered" evidence="1">
    <location>
        <begin position="1866"/>
        <end position="1887"/>
    </location>
</feature>
<sequence>MVISGLAVPAFAGAPTTPSREPSPPPVEKLDGDGGPVKGRAWSQKPVRDIPVAVPVWPAPVTARVDLTAAGTATTRAATAAHKVKVGSLPVWVADAPEAGGSRLSRLDVQVIDRATVPEAWRDGMVLRMTAPQGAGSKKTRLSVDYREFQKAYGADWASRLKLWQVPRCALDTPAAADCRSVALPSTVDKSAGTVSATVAVDSGATGAVNMTAAARTTAAASTGSFVALAAAPSGDSGDFTATSLAPSSTWSAGGNSGEFSWSYPMRVPPAAGPTPGTSLAYSSAAVDGRSEVTNNQPSWIGEGFDYTPGFIERRYVPCAQDSKDGANSTKYIGDLCWRSDNATVSLGGSSSELVFQAGKGWHNRTEDGSKIEKLTGAGNGDTGDAAKDGVGEHWRVTTADGTQYYFGLDDLPGETDPTNSTLNVPVFGNHSGEPCHQSGFMASDCVQAYRWNLDYVVDVRGNTMSYWYGKETNKYAQNATDSSTAAYDRAGYLTRIDYGTYDRTQAVHGVTERNTNPHAQIEFTTDGRCFTNCGTESAPTTANWKDTPWDQNCKASATSCPKQFSPTFWTTKRLKTVTTRVWDTTVATPKWQDVDSWTLTHTFSATADTTHTGLWLEKIDHAGLVGGQVNLPPVTFEAKSMPNRVLTENTSTNNWLRISSIVTETGARIKVDYTEPDCTEAIIGSLKAHTNTRRCYPVKVPSNADPGGDVMVEEWWHKYLVTHVAEDDLQISNDHPAPSKHTRYEYVGAPAWHYADDDGLVPANRKTWDQWRGYAEVRTSVGDEADTRTLTVTKFLRGMHGDRAAPSGGTRPVTVPASVGSETVYDHDQFAGMIREQATFNGVVSKPVSKTVSVPWRSNPLASRTINGDTVEARYVNTQVTYSATALGVDGSRGWRTSSSRSDFDHTYGTVNWSQDDGDTSKTGDEKCVSHTYNRNTAKNLTGTVSRTLTTALTCGASPASSDDVVADTRTYFDGAGSLTTAPIYGSATKVEQLKDWTPGTGTVWQTVSQFTYDSTGRAKTTTDIRNNVSEATYVPAVGGPVTKVSTKNPLSWTSTVDTNPYWGSATKQTDPNGRITADVDYDAMGRVARVWKLGWTRAANATKPSAQYEYKFAANRDAYPYVRSQTLNAAANYITSYQISDALLRPRQTQTLSKGGGGDRVVTDTIYDEFGRAATSYGAHAEPGAPSGVLWWEPEWSVPTVGKTVFDRASRPTASILLGGDNITNLVEKWRTTTAYEGDLTKVTPPRGGTPTTTVTDIAGRVTALRQHTTPAGVNGAYTETTYTFNRKDQQSKVSDSDKNEWTSTYDAKGRLVRSIDPDKGKTDLAYNDFNELESTTDARGEKLWFSYDTLGRKKQVRDDSATGPLRIDLRYDTLTDTTPGFRGQLTQSVRYEPAGSANAYKWQVRGFNGRYQPTGVNYVIPTAETGLDGTYIVGFGYAGATGEPTTLSYPAGGGLVTEQLTTHYHPSTGMPARLDTSLTGWEGTMATAYFTAYGERTGSNYQMRDNPWAQDTIYRDESTRRIQRTTVGRQTVAGTVSDRNYDYDEAGNILSIEEKPAVGAGEKQCFRTDPLGRLTTAWTPKPELPCTTDPTVGDLAGPAPYWQDWTFTDTGSRKTETTHAAAGNTIRDYAMPVGGPNVVRPHAVTSMTTTAGSRPATTTQYRYDANGNMTCRPTAGSTSNNCDTNTNTQTLNWDAEGELATVTTGANTIEASVYDANGDRLIRRDATGTTLYLPGQEIRREGTTNTGTRYYSFAGTTFASRTASSAITDLTWLFSDHQGTQQISINAGTQAVTTRRQTPYGSERGTNPMWVNNKTFVGGDTDPTGLINIGARRYDRDLGRFISVDPLMDLADPQQWNGYNYANNSPITQSDPDGLDPRPWHDPGYTPDKCAKSTSLECHPTGKTKYPITHNPATGTNDGSPHGAAFDLDKDGYISRPEMTEFDLDYDGRKDYSCAQRDWGCIAGKALGGVAVVAVGVVTIGGAIVCLEAVVVCATRAGDAALDSVAPGTVVAGTAGAAKLGSQALEEGGSAAASRAAKMCAGAKSFDGDTQVLMADGSTKKFKDLHEGDEVLATDPETGEQGPREIETIWVHNDDLSGITVDGQRLLTTEDHPFWNESDKQWQGAEQLDAGDLVRTPTGTARVTGFDAANSQFGPAYNLTVADIHTYYVLAGNTPVLVHNQGGEPKPGQIYLWRAVTESELRDVTNTRKWSSTQGIKYFAFSEEGASQYARYAYGAYPKEGPYTMLRTTVKLSDLPEDARMTAVDVKSGGVALTDDQLKLLGRPSIMPSMSSGVGCR</sequence>
<comment type="caution">
    <text evidence="3">The sequence shown here is derived from an EMBL/GenBank/DDBJ whole genome shotgun (WGS) entry which is preliminary data.</text>
</comment>
<dbReference type="InterPro" id="IPR003587">
    <property type="entry name" value="Hint_dom_N"/>
</dbReference>
<dbReference type="PROSITE" id="PS50817">
    <property type="entry name" value="INTEIN_N_TER"/>
    <property type="match status" value="1"/>
</dbReference>
<dbReference type="SUPFAM" id="SSF51294">
    <property type="entry name" value="Hedgehog/intein (Hint) domain"/>
    <property type="match status" value="1"/>
</dbReference>